<comment type="catalytic activity">
    <reaction evidence="1 5">
        <text>[protein]-peptidylproline (omega=180) = [protein]-peptidylproline (omega=0)</text>
        <dbReference type="Rhea" id="RHEA:16237"/>
        <dbReference type="Rhea" id="RHEA-COMP:10747"/>
        <dbReference type="Rhea" id="RHEA-COMP:10748"/>
        <dbReference type="ChEBI" id="CHEBI:83833"/>
        <dbReference type="ChEBI" id="CHEBI:83834"/>
        <dbReference type="EC" id="5.2.1.8"/>
    </reaction>
</comment>
<evidence type="ECO:0000256" key="3">
    <source>
        <dbReference type="ARBA" id="ARBA00023110"/>
    </source>
</evidence>
<evidence type="ECO:0000259" key="7">
    <source>
        <dbReference type="PROSITE" id="PS50059"/>
    </source>
</evidence>
<evidence type="ECO:0000256" key="2">
    <source>
        <dbReference type="ARBA" id="ARBA00013194"/>
    </source>
</evidence>
<organism evidence="8">
    <name type="scientific">Ditylum brightwellii</name>
    <dbReference type="NCBI Taxonomy" id="49249"/>
    <lineage>
        <taxon>Eukaryota</taxon>
        <taxon>Sar</taxon>
        <taxon>Stramenopiles</taxon>
        <taxon>Ochrophyta</taxon>
        <taxon>Bacillariophyta</taxon>
        <taxon>Mediophyceae</taxon>
        <taxon>Lithodesmiophycidae</taxon>
        <taxon>Lithodesmiales</taxon>
        <taxon>Lithodesmiaceae</taxon>
        <taxon>Ditylum</taxon>
    </lineage>
</organism>
<evidence type="ECO:0000313" key="8">
    <source>
        <dbReference type="EMBL" id="CAE4653984.1"/>
    </source>
</evidence>
<evidence type="ECO:0000256" key="5">
    <source>
        <dbReference type="PROSITE-ProRule" id="PRU00277"/>
    </source>
</evidence>
<sequence>MMRAIVISCLVCIPGTWSLSSPSPASVTRRKAFTRAASITPALLTWQYGSLLTNPDASALDLSEYSDGPQGIKYLVTKEGNADKPKPQRAQKVKTSYTLTLNGFKEDGGKQIDSSKGIFGDKPFEFYVGTKQVIKGWDLSLLDMREGEARRLIIPSDLGYGSKGAGGSIPPDSTLYFEVELTEIGNMAKLNAQQEQWLADNPL</sequence>
<evidence type="ECO:0000256" key="6">
    <source>
        <dbReference type="SAM" id="SignalP"/>
    </source>
</evidence>
<dbReference type="SUPFAM" id="SSF54534">
    <property type="entry name" value="FKBP-like"/>
    <property type="match status" value="1"/>
</dbReference>
<keyword evidence="3 5" id="KW-0697">Rotamase</keyword>
<gene>
    <name evidence="8" type="ORF">DBRI00130_LOCUS38680</name>
</gene>
<dbReference type="AlphaFoldDB" id="A0A6S8XYD4"/>
<evidence type="ECO:0000256" key="1">
    <source>
        <dbReference type="ARBA" id="ARBA00000971"/>
    </source>
</evidence>
<protein>
    <recommendedName>
        <fullName evidence="2 5">peptidylprolyl isomerase</fullName>
        <ecNumber evidence="2 5">5.2.1.8</ecNumber>
    </recommendedName>
</protein>
<dbReference type="Gene3D" id="3.10.50.40">
    <property type="match status" value="1"/>
</dbReference>
<keyword evidence="6" id="KW-0732">Signal</keyword>
<dbReference type="PANTHER" id="PTHR43811">
    <property type="entry name" value="FKBP-TYPE PEPTIDYL-PROLYL CIS-TRANS ISOMERASE FKPA"/>
    <property type="match status" value="1"/>
</dbReference>
<dbReference type="InterPro" id="IPR001179">
    <property type="entry name" value="PPIase_FKBP_dom"/>
</dbReference>
<proteinExistence type="predicted"/>
<feature type="chain" id="PRO_5030159481" description="peptidylprolyl isomerase" evidence="6">
    <location>
        <begin position="19"/>
        <end position="203"/>
    </location>
</feature>
<reference evidence="8" key="1">
    <citation type="submission" date="2021-01" db="EMBL/GenBank/DDBJ databases">
        <authorList>
            <person name="Corre E."/>
            <person name="Pelletier E."/>
            <person name="Niang G."/>
            <person name="Scheremetjew M."/>
            <person name="Finn R."/>
            <person name="Kale V."/>
            <person name="Holt S."/>
            <person name="Cochrane G."/>
            <person name="Meng A."/>
            <person name="Brown T."/>
            <person name="Cohen L."/>
        </authorList>
    </citation>
    <scope>NUCLEOTIDE SEQUENCE</scope>
    <source>
        <strain evidence="8">GSO104</strain>
    </source>
</reference>
<evidence type="ECO:0000256" key="4">
    <source>
        <dbReference type="ARBA" id="ARBA00023235"/>
    </source>
</evidence>
<accession>A0A6S8XYD4</accession>
<keyword evidence="4 5" id="KW-0413">Isomerase</keyword>
<dbReference type="EC" id="5.2.1.8" evidence="2 5"/>
<feature type="signal peptide" evidence="6">
    <location>
        <begin position="1"/>
        <end position="18"/>
    </location>
</feature>
<dbReference type="EMBL" id="HBNS01052880">
    <property type="protein sequence ID" value="CAE4653984.1"/>
    <property type="molecule type" value="Transcribed_RNA"/>
</dbReference>
<dbReference type="InterPro" id="IPR046357">
    <property type="entry name" value="PPIase_dom_sf"/>
</dbReference>
<dbReference type="Pfam" id="PF00254">
    <property type="entry name" value="FKBP_C"/>
    <property type="match status" value="1"/>
</dbReference>
<name>A0A6S8XYD4_9STRA</name>
<dbReference type="PROSITE" id="PS50059">
    <property type="entry name" value="FKBP_PPIASE"/>
    <property type="match status" value="1"/>
</dbReference>
<dbReference type="PANTHER" id="PTHR43811:SF19">
    <property type="entry name" value="39 KDA FK506-BINDING NUCLEAR PROTEIN"/>
    <property type="match status" value="1"/>
</dbReference>
<feature type="domain" description="PPIase FKBP-type" evidence="7">
    <location>
        <begin position="90"/>
        <end position="185"/>
    </location>
</feature>
<dbReference type="GO" id="GO:0003755">
    <property type="term" value="F:peptidyl-prolyl cis-trans isomerase activity"/>
    <property type="evidence" value="ECO:0007669"/>
    <property type="project" value="UniProtKB-KW"/>
</dbReference>